<accession>A0A3S0Q4B9</accession>
<dbReference type="InterPro" id="IPR036590">
    <property type="entry name" value="SRAP-like"/>
</dbReference>
<organism evidence="1 2">
    <name type="scientific">Chryseobacterium arthrosphaerae</name>
    <dbReference type="NCBI Taxonomy" id="651561"/>
    <lineage>
        <taxon>Bacteria</taxon>
        <taxon>Pseudomonadati</taxon>
        <taxon>Bacteroidota</taxon>
        <taxon>Flavobacteriia</taxon>
        <taxon>Flavobacteriales</taxon>
        <taxon>Weeksellaceae</taxon>
        <taxon>Chryseobacterium group</taxon>
        <taxon>Chryseobacterium</taxon>
    </lineage>
</organism>
<comment type="caution">
    <text evidence="1">The sequence shown here is derived from an EMBL/GenBank/DDBJ whole genome shotgun (WGS) entry which is preliminary data.</text>
</comment>
<reference evidence="1 2" key="1">
    <citation type="submission" date="2018-12" db="EMBL/GenBank/DDBJ databases">
        <title>Draft Genome Sequence of Chryseobacterium arthrosphaerae strain ED882-96 Isolated from the Blood of a Patient with Liver Cirrhosis in Taiwan.</title>
        <authorList>
            <person name="Lin J.-N."/>
            <person name="Lai C.-H."/>
            <person name="Yang C.-H."/>
            <person name="Huang Y.-H."/>
        </authorList>
    </citation>
    <scope>NUCLEOTIDE SEQUENCE [LARGE SCALE GENOMIC DNA]</scope>
    <source>
        <strain evidence="1 2">ED882-96</strain>
    </source>
</reference>
<evidence type="ECO:0000313" key="1">
    <source>
        <dbReference type="EMBL" id="RTZ46294.1"/>
    </source>
</evidence>
<dbReference type="Pfam" id="PF02586">
    <property type="entry name" value="SRAP"/>
    <property type="match status" value="1"/>
</dbReference>
<dbReference type="Gene3D" id="3.90.1680.10">
    <property type="entry name" value="SOS response associated peptidase-like"/>
    <property type="match status" value="1"/>
</dbReference>
<proteinExistence type="predicted"/>
<dbReference type="SUPFAM" id="SSF143081">
    <property type="entry name" value="BB1717-like"/>
    <property type="match status" value="1"/>
</dbReference>
<dbReference type="AlphaFoldDB" id="A0A3S0Q4B9"/>
<name>A0A3S0Q4B9_9FLAO</name>
<dbReference type="InterPro" id="IPR003738">
    <property type="entry name" value="SRAP"/>
</dbReference>
<protein>
    <submittedName>
        <fullName evidence="1">Uncharacterized protein</fullName>
    </submittedName>
</protein>
<dbReference type="Proteomes" id="UP000276953">
    <property type="component" value="Unassembled WGS sequence"/>
</dbReference>
<dbReference type="GO" id="GO:0106300">
    <property type="term" value="P:protein-DNA covalent cross-linking repair"/>
    <property type="evidence" value="ECO:0007669"/>
    <property type="project" value="InterPro"/>
</dbReference>
<evidence type="ECO:0000313" key="2">
    <source>
        <dbReference type="Proteomes" id="UP000276953"/>
    </source>
</evidence>
<dbReference type="GO" id="GO:0003697">
    <property type="term" value="F:single-stranded DNA binding"/>
    <property type="evidence" value="ECO:0007669"/>
    <property type="project" value="InterPro"/>
</dbReference>
<sequence>MFRKAALQRRCLILSSEFYEWRHLYRLNKRTNQPLKTADKYPYHIGLKTRIIFYCCNLAKLD</sequence>
<dbReference type="EMBL" id="RYFC01000003">
    <property type="protein sequence ID" value="RTZ46294.1"/>
    <property type="molecule type" value="Genomic_DNA"/>
</dbReference>
<gene>
    <name evidence="1" type="ORF">EJ377_18080</name>
</gene>